<name>A0A812I1B5_9DINO</name>
<keyword evidence="4 5" id="KW-0472">Membrane</keyword>
<reference evidence="7" key="1">
    <citation type="submission" date="2021-02" db="EMBL/GenBank/DDBJ databases">
        <authorList>
            <person name="Dougan E. K."/>
            <person name="Rhodes N."/>
            <person name="Thang M."/>
            <person name="Chan C."/>
        </authorList>
    </citation>
    <scope>NUCLEOTIDE SEQUENCE</scope>
</reference>
<evidence type="ECO:0000256" key="3">
    <source>
        <dbReference type="ARBA" id="ARBA00022989"/>
    </source>
</evidence>
<evidence type="ECO:0000256" key="5">
    <source>
        <dbReference type="SAM" id="Phobius"/>
    </source>
</evidence>
<gene>
    <name evidence="7" type="primary">CACNA1H</name>
    <name evidence="7" type="ORF">SNAT2548_LOCUS2537</name>
</gene>
<keyword evidence="2 5" id="KW-0812">Transmembrane</keyword>
<comment type="caution">
    <text evidence="7">The sequence shown here is derived from an EMBL/GenBank/DDBJ whole genome shotgun (WGS) entry which is preliminary data.</text>
</comment>
<accession>A0A812I1B5</accession>
<dbReference type="Proteomes" id="UP000604046">
    <property type="component" value="Unassembled WGS sequence"/>
</dbReference>
<feature type="transmembrane region" description="Helical" evidence="5">
    <location>
        <begin position="191"/>
        <end position="210"/>
    </location>
</feature>
<evidence type="ECO:0000313" key="7">
    <source>
        <dbReference type="EMBL" id="CAE6970909.1"/>
    </source>
</evidence>
<dbReference type="AlphaFoldDB" id="A0A812I1B5"/>
<evidence type="ECO:0000256" key="4">
    <source>
        <dbReference type="ARBA" id="ARBA00023136"/>
    </source>
</evidence>
<dbReference type="InterPro" id="IPR027359">
    <property type="entry name" value="Volt_channel_dom_sf"/>
</dbReference>
<dbReference type="InterPro" id="IPR005821">
    <property type="entry name" value="Ion_trans_dom"/>
</dbReference>
<dbReference type="Gene3D" id="1.10.287.70">
    <property type="match status" value="1"/>
</dbReference>
<dbReference type="OrthoDB" id="431783at2759"/>
<feature type="transmembrane region" description="Helical" evidence="5">
    <location>
        <begin position="15"/>
        <end position="37"/>
    </location>
</feature>
<feature type="domain" description="Ion transport" evidence="6">
    <location>
        <begin position="10"/>
        <end position="213"/>
    </location>
</feature>
<protein>
    <submittedName>
        <fullName evidence="7">CACNA1H protein</fullName>
    </submittedName>
</protein>
<comment type="subcellular location">
    <subcellularLocation>
        <location evidence="1">Membrane</location>
        <topology evidence="1">Multi-pass membrane protein</topology>
    </subcellularLocation>
</comment>
<evidence type="ECO:0000259" key="6">
    <source>
        <dbReference type="Pfam" id="PF00520"/>
    </source>
</evidence>
<organism evidence="7 8">
    <name type="scientific">Symbiodinium natans</name>
    <dbReference type="NCBI Taxonomy" id="878477"/>
    <lineage>
        <taxon>Eukaryota</taxon>
        <taxon>Sar</taxon>
        <taxon>Alveolata</taxon>
        <taxon>Dinophyceae</taxon>
        <taxon>Suessiales</taxon>
        <taxon>Symbiodiniaceae</taxon>
        <taxon>Symbiodinium</taxon>
    </lineage>
</organism>
<dbReference type="SUPFAM" id="SSF81324">
    <property type="entry name" value="Voltage-gated potassium channels"/>
    <property type="match status" value="1"/>
</dbReference>
<evidence type="ECO:0000313" key="8">
    <source>
        <dbReference type="Proteomes" id="UP000604046"/>
    </source>
</evidence>
<evidence type="ECO:0000256" key="2">
    <source>
        <dbReference type="ARBA" id="ARBA00022692"/>
    </source>
</evidence>
<proteinExistence type="predicted"/>
<sequence length="213" mass="24650">MPTRHLLVNLNSSSVFFWVEHFFCAFFFLELILRFLALKLKSYCFKDMWLVFDSFLVMAMVLQTWLVPLFQLLVHHESPAGLPADASVLRIARLLRLTRLLRMARLLRFMPELFILVKAIVAAMRSVVFTLALLILLLYAFSIAFTQSLKGTECGKTYFDTVLFSMQSFFIFGTLLDEVWDLVSAMVSEQLWLALVGLYVFIIFSSITIMNML</sequence>
<feature type="transmembrane region" description="Helical" evidence="5">
    <location>
        <begin position="157"/>
        <end position="176"/>
    </location>
</feature>
<evidence type="ECO:0000256" key="1">
    <source>
        <dbReference type="ARBA" id="ARBA00004141"/>
    </source>
</evidence>
<feature type="non-terminal residue" evidence="7">
    <location>
        <position position="213"/>
    </location>
</feature>
<feature type="transmembrane region" description="Helical" evidence="5">
    <location>
        <begin position="49"/>
        <end position="74"/>
    </location>
</feature>
<dbReference type="Gene3D" id="1.20.120.350">
    <property type="entry name" value="Voltage-gated potassium channels. Chain C"/>
    <property type="match status" value="1"/>
</dbReference>
<keyword evidence="8" id="KW-1185">Reference proteome</keyword>
<dbReference type="GO" id="GO:0005216">
    <property type="term" value="F:monoatomic ion channel activity"/>
    <property type="evidence" value="ECO:0007669"/>
    <property type="project" value="InterPro"/>
</dbReference>
<dbReference type="Pfam" id="PF00520">
    <property type="entry name" value="Ion_trans"/>
    <property type="match status" value="1"/>
</dbReference>
<dbReference type="GO" id="GO:0016020">
    <property type="term" value="C:membrane"/>
    <property type="evidence" value="ECO:0007669"/>
    <property type="project" value="UniProtKB-SubCell"/>
</dbReference>
<keyword evidence="3 5" id="KW-1133">Transmembrane helix</keyword>
<dbReference type="EMBL" id="CAJNDS010000151">
    <property type="protein sequence ID" value="CAE6970909.1"/>
    <property type="molecule type" value="Genomic_DNA"/>
</dbReference>
<feature type="transmembrane region" description="Helical" evidence="5">
    <location>
        <begin position="113"/>
        <end position="145"/>
    </location>
</feature>